<comment type="function">
    <text evidence="1">Removes C-terminal D-alanyl residues from sugar-peptide cell wall precursors.</text>
</comment>
<dbReference type="PANTHER" id="PTHR21581:SF6">
    <property type="entry name" value="TRAFFICKING PROTEIN PARTICLE COMPLEX SUBUNIT 12"/>
    <property type="match status" value="1"/>
</dbReference>
<evidence type="ECO:0000313" key="16">
    <source>
        <dbReference type="EMBL" id="MET4756084.1"/>
    </source>
</evidence>
<dbReference type="SUPFAM" id="SSF69189">
    <property type="entry name" value="Penicillin-binding protein associated domain"/>
    <property type="match status" value="1"/>
</dbReference>
<keyword evidence="11" id="KW-0961">Cell wall biogenesis/degradation</keyword>
<dbReference type="Pfam" id="PF00768">
    <property type="entry name" value="Peptidase_S11"/>
    <property type="match status" value="1"/>
</dbReference>
<dbReference type="InterPro" id="IPR012338">
    <property type="entry name" value="Beta-lactam/transpept-like"/>
</dbReference>
<evidence type="ECO:0000256" key="9">
    <source>
        <dbReference type="ARBA" id="ARBA00022960"/>
    </source>
</evidence>
<comment type="caution">
    <text evidence="16">The sequence shown here is derived from an EMBL/GenBank/DDBJ whole genome shotgun (WGS) entry which is preliminary data.</text>
</comment>
<dbReference type="SMART" id="SM00936">
    <property type="entry name" value="PBP5_C"/>
    <property type="match status" value="1"/>
</dbReference>
<comment type="pathway">
    <text evidence="2">Cell wall biogenesis; peptidoglycan biosynthesis.</text>
</comment>
<dbReference type="Gene3D" id="3.40.710.10">
    <property type="entry name" value="DD-peptidase/beta-lactamase superfamily"/>
    <property type="match status" value="1"/>
</dbReference>
<protein>
    <recommendedName>
        <fullName evidence="4">serine-type D-Ala-D-Ala carboxypeptidase</fullName>
        <ecNumber evidence="4">3.4.16.4</ecNumber>
    </recommendedName>
</protein>
<evidence type="ECO:0000313" key="17">
    <source>
        <dbReference type="Proteomes" id="UP001549366"/>
    </source>
</evidence>
<keyword evidence="7 14" id="KW-0732">Signal</keyword>
<dbReference type="InterPro" id="IPR015956">
    <property type="entry name" value="Peniciliin-bd_prot_C_sf"/>
</dbReference>
<evidence type="ECO:0000256" key="3">
    <source>
        <dbReference type="ARBA" id="ARBA00007164"/>
    </source>
</evidence>
<keyword evidence="9" id="KW-0133">Cell shape</keyword>
<evidence type="ECO:0000259" key="15">
    <source>
        <dbReference type="SMART" id="SM00936"/>
    </source>
</evidence>
<feature type="chain" id="PRO_5045217452" description="serine-type D-Ala-D-Ala carboxypeptidase" evidence="14">
    <location>
        <begin position="23"/>
        <end position="392"/>
    </location>
</feature>
<evidence type="ECO:0000256" key="7">
    <source>
        <dbReference type="ARBA" id="ARBA00022729"/>
    </source>
</evidence>
<dbReference type="EC" id="3.4.16.4" evidence="4"/>
<evidence type="ECO:0000256" key="2">
    <source>
        <dbReference type="ARBA" id="ARBA00004752"/>
    </source>
</evidence>
<name>A0ABV2SE90_9GAMM</name>
<keyword evidence="17" id="KW-1185">Reference proteome</keyword>
<evidence type="ECO:0000256" key="5">
    <source>
        <dbReference type="ARBA" id="ARBA00022645"/>
    </source>
</evidence>
<dbReference type="PRINTS" id="PR00725">
    <property type="entry name" value="DADACBPTASE1"/>
</dbReference>
<proteinExistence type="inferred from homology"/>
<dbReference type="SUPFAM" id="SSF56601">
    <property type="entry name" value="beta-lactamase/transpeptidase-like"/>
    <property type="match status" value="1"/>
</dbReference>
<comment type="catalytic activity">
    <reaction evidence="12">
        <text>Preferential cleavage: (Ac)2-L-Lys-D-Ala-|-D-Ala. Also transpeptidation of peptidyl-alanyl moieties that are N-acyl substituents of D-alanine.</text>
        <dbReference type="EC" id="3.4.16.4"/>
    </reaction>
</comment>
<accession>A0ABV2SE90</accession>
<reference evidence="16 17" key="1">
    <citation type="submission" date="2024-06" db="EMBL/GenBank/DDBJ databases">
        <title>Genomic Encyclopedia of Type Strains, Phase V (KMG-V): Genome sequencing to study the core and pangenomes of soil and plant-associated prokaryotes.</title>
        <authorList>
            <person name="Whitman W."/>
        </authorList>
    </citation>
    <scope>NUCLEOTIDE SEQUENCE [LARGE SCALE GENOMIC DNA]</scope>
    <source>
        <strain evidence="16 17">NE40</strain>
    </source>
</reference>
<organism evidence="16 17">
    <name type="scientific">Endozoicomonas lisbonensis</name>
    <dbReference type="NCBI Taxonomy" id="3120522"/>
    <lineage>
        <taxon>Bacteria</taxon>
        <taxon>Pseudomonadati</taxon>
        <taxon>Pseudomonadota</taxon>
        <taxon>Gammaproteobacteria</taxon>
        <taxon>Oceanospirillales</taxon>
        <taxon>Endozoicomonadaceae</taxon>
        <taxon>Endozoicomonas</taxon>
    </lineage>
</organism>
<dbReference type="InterPro" id="IPR001967">
    <property type="entry name" value="Peptidase_S11_N"/>
</dbReference>
<keyword evidence="8 16" id="KW-0378">Hydrolase</keyword>
<evidence type="ECO:0000256" key="4">
    <source>
        <dbReference type="ARBA" id="ARBA00012448"/>
    </source>
</evidence>
<dbReference type="InterPro" id="IPR012907">
    <property type="entry name" value="Peptidase_S11_C"/>
</dbReference>
<evidence type="ECO:0000256" key="8">
    <source>
        <dbReference type="ARBA" id="ARBA00022801"/>
    </source>
</evidence>
<feature type="signal peptide" evidence="14">
    <location>
        <begin position="1"/>
        <end position="22"/>
    </location>
</feature>
<dbReference type="RefSeq" id="WP_354010446.1">
    <property type="nucleotide sequence ID" value="NZ_JBEWTA010000001.1"/>
</dbReference>
<keyword evidence="5 16" id="KW-0121">Carboxypeptidase</keyword>
<evidence type="ECO:0000256" key="13">
    <source>
        <dbReference type="RuleBase" id="RU004016"/>
    </source>
</evidence>
<evidence type="ECO:0000256" key="1">
    <source>
        <dbReference type="ARBA" id="ARBA00003217"/>
    </source>
</evidence>
<dbReference type="Pfam" id="PF07943">
    <property type="entry name" value="PBP5_C"/>
    <property type="match status" value="1"/>
</dbReference>
<keyword evidence="10" id="KW-0573">Peptidoglycan synthesis</keyword>
<dbReference type="InterPro" id="IPR018044">
    <property type="entry name" value="Peptidase_S11"/>
</dbReference>
<evidence type="ECO:0000256" key="10">
    <source>
        <dbReference type="ARBA" id="ARBA00022984"/>
    </source>
</evidence>
<dbReference type="Gene3D" id="2.60.410.10">
    <property type="entry name" value="D-Ala-D-Ala carboxypeptidase, C-terminal domain"/>
    <property type="match status" value="1"/>
</dbReference>
<dbReference type="InterPro" id="IPR037167">
    <property type="entry name" value="Peptidase_S11_C_sf"/>
</dbReference>
<dbReference type="PANTHER" id="PTHR21581">
    <property type="entry name" value="D-ALANYL-D-ALANINE CARBOXYPEPTIDASE"/>
    <property type="match status" value="1"/>
</dbReference>
<gene>
    <name evidence="16" type="ORF">V5J35_001276</name>
</gene>
<keyword evidence="6" id="KW-0645">Protease</keyword>
<sequence length="392" mass="43152">MMKKNVLTLLSGFLLTATAATAQTVIVPDAPQVNAKGYVLMDYHSGKVIASSNENEHLAPASLTKIMTSYVIGQELNNGRLALDDKVTVSRNAWARNFPGSSLMFIEVGEKIAISDLYRGLVIQSGNDASVALAEHVAGSESAFVQLMNNWAQQLGMTNTLFTNPHGLDSDGKHTTPLDMAKLSQALIRDVPDQYALYSERSFEWAGITQYNRNKLLWDNSLNVDGIKTGYTGEAGFSLVTSATEDDMRLITVVMGTPSEQARMDESRRLLQYGFRFFDTSKQLTEGETLQSARVWQGELDYVSAGVDKDVYITLPAVQMNRMTMSYDIDSPLTAPIAKGEQIGTVTWQAGDEIVEQRPLIALEAVERGGLVKRLMDSVRQFFDSLKARILG</sequence>
<dbReference type="EMBL" id="JBEWTB010000002">
    <property type="protein sequence ID" value="MET4756084.1"/>
    <property type="molecule type" value="Genomic_DNA"/>
</dbReference>
<evidence type="ECO:0000256" key="11">
    <source>
        <dbReference type="ARBA" id="ARBA00023316"/>
    </source>
</evidence>
<evidence type="ECO:0000256" key="14">
    <source>
        <dbReference type="SAM" id="SignalP"/>
    </source>
</evidence>
<evidence type="ECO:0000256" key="12">
    <source>
        <dbReference type="ARBA" id="ARBA00034000"/>
    </source>
</evidence>
<dbReference type="GO" id="GO:0009002">
    <property type="term" value="F:serine-type D-Ala-D-Ala carboxypeptidase activity"/>
    <property type="evidence" value="ECO:0007669"/>
    <property type="project" value="UniProtKB-EC"/>
</dbReference>
<dbReference type="Proteomes" id="UP001549366">
    <property type="component" value="Unassembled WGS sequence"/>
</dbReference>
<evidence type="ECO:0000256" key="6">
    <source>
        <dbReference type="ARBA" id="ARBA00022670"/>
    </source>
</evidence>
<feature type="domain" description="Peptidase S11 D-Ala-D-Ala carboxypeptidase A C-terminal" evidence="15">
    <location>
        <begin position="278"/>
        <end position="368"/>
    </location>
</feature>
<comment type="similarity">
    <text evidence="3 13">Belongs to the peptidase S11 family.</text>
</comment>